<evidence type="ECO:0000313" key="2">
    <source>
        <dbReference type="EMBL" id="ABN70474.1"/>
    </source>
</evidence>
<dbReference type="SUPFAM" id="SSF53639">
    <property type="entry name" value="AraD/HMP-PK domain-like"/>
    <property type="match status" value="1"/>
</dbReference>
<dbReference type="STRING" id="399550.Smar_1383"/>
<dbReference type="OrthoDB" id="26806at2157"/>
<evidence type="ECO:0000313" key="3">
    <source>
        <dbReference type="Proteomes" id="UP000000254"/>
    </source>
</evidence>
<accession>A3DPB4</accession>
<dbReference type="EMBL" id="CP000575">
    <property type="protein sequence ID" value="ABN70474.1"/>
    <property type="molecule type" value="Genomic_DNA"/>
</dbReference>
<dbReference type="PANTHER" id="PTHR40730">
    <property type="entry name" value="TRANSCRIPTIONAL REGULATOR PROTEIN-LIKE PROTEIN"/>
    <property type="match status" value="1"/>
</dbReference>
<dbReference type="InterPro" id="IPR019293">
    <property type="entry name" value="ThiN"/>
</dbReference>
<organism evidence="2 3">
    <name type="scientific">Staphylothermus marinus (strain ATCC 43588 / DSM 3639 / JCM 9404 / F1)</name>
    <dbReference type="NCBI Taxonomy" id="399550"/>
    <lineage>
        <taxon>Archaea</taxon>
        <taxon>Thermoproteota</taxon>
        <taxon>Thermoprotei</taxon>
        <taxon>Desulfurococcales</taxon>
        <taxon>Desulfurococcaceae</taxon>
        <taxon>Staphylothermus</taxon>
    </lineage>
</organism>
<dbReference type="Gene3D" id="1.10.10.60">
    <property type="entry name" value="Homeodomain-like"/>
    <property type="match status" value="1"/>
</dbReference>
<reference evidence="3" key="1">
    <citation type="journal article" date="2009" name="BMC Genomics">
        <title>The complete genome sequence of Staphylothermus marinus reveals differences in sulfur metabolism among heterotrophic Crenarchaeota.</title>
        <authorList>
            <person name="Anderson I.J."/>
            <person name="Dharmarajan L."/>
            <person name="Rodriguez J."/>
            <person name="Hooper S."/>
            <person name="Porat I."/>
            <person name="Ulrich L.E."/>
            <person name="Elkins J.G."/>
            <person name="Mavromatis K."/>
            <person name="Sun H."/>
            <person name="Land M."/>
            <person name="Lapidus A."/>
            <person name="Lucas S."/>
            <person name="Barry K."/>
            <person name="Huber H."/>
            <person name="Zhulin I.B."/>
            <person name="Whitman W.B."/>
            <person name="Mukhopadhyay B."/>
            <person name="Woese C."/>
            <person name="Bristow J."/>
            <person name="Kyrpides N."/>
        </authorList>
    </citation>
    <scope>NUCLEOTIDE SEQUENCE [LARGE SCALE GENOMIC DNA]</scope>
    <source>
        <strain evidence="3">ATCC 43588 / DSM 3639 / JCM 9404 / F1</strain>
    </source>
</reference>
<dbReference type="eggNOG" id="arCOG00021">
    <property type="taxonomic scope" value="Archaea"/>
</dbReference>
<dbReference type="InterPro" id="IPR036409">
    <property type="entry name" value="Aldolase_II/adducin_N_sf"/>
</dbReference>
<dbReference type="PANTHER" id="PTHR40730:SF4">
    <property type="entry name" value="TRANSCRIPTIONAL REGULATOR"/>
    <property type="match status" value="1"/>
</dbReference>
<dbReference type="Gene3D" id="3.40.225.10">
    <property type="entry name" value="Class II aldolase/adducin N-terminal domain"/>
    <property type="match status" value="1"/>
</dbReference>
<dbReference type="GeneID" id="4907107"/>
<dbReference type="KEGG" id="smr:Smar_1383"/>
<dbReference type="Proteomes" id="UP000000254">
    <property type="component" value="Chromosome"/>
</dbReference>
<gene>
    <name evidence="2" type="ordered locus">Smar_1383</name>
</gene>
<dbReference type="Pfam" id="PF10120">
    <property type="entry name" value="ThiN"/>
    <property type="match status" value="1"/>
</dbReference>
<dbReference type="HOGENOM" id="CLU_054903_0_0_2"/>
<proteinExistence type="predicted"/>
<keyword evidence="3" id="KW-1185">Reference proteome</keyword>
<reference evidence="2 3" key="2">
    <citation type="journal article" date="2009" name="Stand. Genomic Sci.">
        <title>Complete genome sequence of Staphylothermus marinus Stetter and Fiala 1986 type strain F1.</title>
        <authorList>
            <person name="Anderson I.J."/>
            <person name="Sun H."/>
            <person name="Lapidus A."/>
            <person name="Copeland A."/>
            <person name="Glavina Del Rio T."/>
            <person name="Tice H."/>
            <person name="Dalin E."/>
            <person name="Lucas S."/>
            <person name="Barry K."/>
            <person name="Land M."/>
            <person name="Richardson P."/>
            <person name="Huber H."/>
            <person name="Kyrpides N.C."/>
        </authorList>
    </citation>
    <scope>NUCLEOTIDE SEQUENCE [LARGE SCALE GENOMIC DNA]</scope>
    <source>
        <strain evidence="3">ATCC 43588 / DSM 3639 / JCM 9404 / F1</strain>
    </source>
</reference>
<sequence>MLLQEIAARIIIPPLKGLLVHSLSKEGFSQRRIAKLLGITQPQVHKYLSKPEEYYYNLLLSHGFDLDKITSYLNIILYTALKEEQIKLVLLMSSIVNELSMEYLCRIKHGAKDYCRDTIIVDPFIEHYRSFVSTLLSKYNLSRLIPEVGSNIVFSPHKPRDISDIIGLSGRILRVGGGIKAVGEPIYGGSRHLSRILLIATKYNEKYRAAMNIVYDKLILDKLANKNYKVTESGPHKTLEEFWSDIEKALREKPQIIGDKGGYGLEPVIYIFAENLSELEEIIQIILYD</sequence>
<evidence type="ECO:0000259" key="1">
    <source>
        <dbReference type="Pfam" id="PF10120"/>
    </source>
</evidence>
<dbReference type="RefSeq" id="WP_011839668.1">
    <property type="nucleotide sequence ID" value="NC_009033.1"/>
</dbReference>
<feature type="domain" description="Thiamine-phosphate synthase ThiN" evidence="1">
    <location>
        <begin position="130"/>
        <end position="283"/>
    </location>
</feature>
<dbReference type="AlphaFoldDB" id="A3DPB4"/>
<protein>
    <submittedName>
        <fullName evidence="2">Transcriptional regulator, Fis family</fullName>
    </submittedName>
</protein>
<name>A3DPB4_STAMF</name>